<comment type="subcellular location">
    <subcellularLocation>
        <location evidence="1 13">Cell outer membrane</location>
        <topology evidence="1 13">Lipid-anchor</topology>
    </subcellularLocation>
</comment>
<dbReference type="HAMAP" id="MF_00233">
    <property type="entry name" value="LolB"/>
    <property type="match status" value="1"/>
</dbReference>
<keyword evidence="12 13" id="KW-0449">Lipoprotein</keyword>
<dbReference type="EMBL" id="CAADFP010000037">
    <property type="protein sequence ID" value="VFK26597.1"/>
    <property type="molecule type" value="Genomic_DNA"/>
</dbReference>
<evidence type="ECO:0000313" key="15">
    <source>
        <dbReference type="EMBL" id="VFK10283.1"/>
    </source>
</evidence>
<evidence type="ECO:0000256" key="4">
    <source>
        <dbReference type="ARBA" id="ARBA00016202"/>
    </source>
</evidence>
<evidence type="ECO:0000256" key="2">
    <source>
        <dbReference type="ARBA" id="ARBA00009696"/>
    </source>
</evidence>
<organism evidence="16">
    <name type="scientific">Candidatus Kentrum sp. LPFa</name>
    <dbReference type="NCBI Taxonomy" id="2126335"/>
    <lineage>
        <taxon>Bacteria</taxon>
        <taxon>Pseudomonadati</taxon>
        <taxon>Pseudomonadota</taxon>
        <taxon>Gammaproteobacteria</taxon>
        <taxon>Candidatus Kentrum</taxon>
    </lineage>
</organism>
<dbReference type="AlphaFoldDB" id="A0A450XBE8"/>
<keyword evidence="11 13" id="KW-0998">Cell outer membrane</keyword>
<dbReference type="InterPro" id="IPR029046">
    <property type="entry name" value="LolA/LolB/LppX"/>
</dbReference>
<keyword evidence="9 13" id="KW-0564">Palmitate</keyword>
<reference evidence="16" key="1">
    <citation type="submission" date="2019-02" db="EMBL/GenBank/DDBJ databases">
        <authorList>
            <person name="Gruber-Vodicka R. H."/>
            <person name="Seah K. B. B."/>
        </authorList>
    </citation>
    <scope>NUCLEOTIDE SEQUENCE</scope>
    <source>
        <strain evidence="15">BECK_S312</strain>
        <strain evidence="16">BECK_S426</strain>
    </source>
</reference>
<evidence type="ECO:0000256" key="9">
    <source>
        <dbReference type="ARBA" id="ARBA00023139"/>
    </source>
</evidence>
<feature type="region of interest" description="Disordered" evidence="14">
    <location>
        <begin position="218"/>
        <end position="248"/>
    </location>
</feature>
<evidence type="ECO:0000256" key="7">
    <source>
        <dbReference type="ARBA" id="ARBA00022927"/>
    </source>
</evidence>
<feature type="compositionally biased region" description="Polar residues" evidence="14">
    <location>
        <begin position="220"/>
        <end position="237"/>
    </location>
</feature>
<keyword evidence="5 13" id="KW-0813">Transport</keyword>
<evidence type="ECO:0000256" key="11">
    <source>
        <dbReference type="ARBA" id="ARBA00023237"/>
    </source>
</evidence>
<keyword evidence="6 13" id="KW-0732">Signal</keyword>
<dbReference type="Pfam" id="PF03550">
    <property type="entry name" value="LolB"/>
    <property type="match status" value="1"/>
</dbReference>
<dbReference type="GO" id="GO:0015031">
    <property type="term" value="P:protein transport"/>
    <property type="evidence" value="ECO:0007669"/>
    <property type="project" value="UniProtKB-KW"/>
</dbReference>
<evidence type="ECO:0000256" key="12">
    <source>
        <dbReference type="ARBA" id="ARBA00023288"/>
    </source>
</evidence>
<keyword evidence="10 13" id="KW-0143">Chaperone</keyword>
<comment type="function">
    <text evidence="13">Plays a critical role in the incorporation of lipoproteins in the outer membrane after they are released by the LolA protein.</text>
</comment>
<protein>
    <recommendedName>
        <fullName evidence="4 13">Outer-membrane lipoprotein LolB</fullName>
    </recommendedName>
</protein>
<evidence type="ECO:0000256" key="10">
    <source>
        <dbReference type="ARBA" id="ARBA00023186"/>
    </source>
</evidence>
<evidence type="ECO:0000256" key="14">
    <source>
        <dbReference type="SAM" id="MobiDB-lite"/>
    </source>
</evidence>
<keyword evidence="8 13" id="KW-0472">Membrane</keyword>
<evidence type="ECO:0000256" key="8">
    <source>
        <dbReference type="ARBA" id="ARBA00023136"/>
    </source>
</evidence>
<sequence>MNTKSPMISDHRHYARHFSVVILSILLAACSLLPKSPLIQVTDPFATWQARSRKLTNIEEWSAAGRIAIRAEDDAWNVNMRWQQKIDDYRIRFNAPLALGAAEITGDPYGVRLRTTNRRTFFATDPESLLWDTLGWHIPVSGLRYWILGMTDEDAPVDGLEIDAAGRLEQLHQSGWKIRYLGYRRFKDMDLPIRLELKNDRLDVRIRISRWVLAPAPESIRSTSKGSSEASPQSNEPQPGKSGTKKVR</sequence>
<dbReference type="GO" id="GO:0044874">
    <property type="term" value="P:lipoprotein localization to outer membrane"/>
    <property type="evidence" value="ECO:0007669"/>
    <property type="project" value="UniProtKB-UniRule"/>
</dbReference>
<dbReference type="InterPro" id="IPR004565">
    <property type="entry name" value="OM_lipoprot_LolB"/>
</dbReference>
<evidence type="ECO:0000256" key="6">
    <source>
        <dbReference type="ARBA" id="ARBA00022729"/>
    </source>
</evidence>
<gene>
    <name evidence="13" type="primary">lolB</name>
    <name evidence="15" type="ORF">BECKLPF1236A_GA0070988_100351</name>
    <name evidence="16" type="ORF">BECKLPF1236C_GA0070990_100371</name>
</gene>
<dbReference type="GO" id="GO:0009279">
    <property type="term" value="C:cell outer membrane"/>
    <property type="evidence" value="ECO:0007669"/>
    <property type="project" value="UniProtKB-SubCell"/>
</dbReference>
<dbReference type="CDD" id="cd16326">
    <property type="entry name" value="LolB"/>
    <property type="match status" value="1"/>
</dbReference>
<dbReference type="PROSITE" id="PS51257">
    <property type="entry name" value="PROKAR_LIPOPROTEIN"/>
    <property type="match status" value="1"/>
</dbReference>
<dbReference type="SUPFAM" id="SSF89392">
    <property type="entry name" value="Prokaryotic lipoproteins and lipoprotein localization factors"/>
    <property type="match status" value="1"/>
</dbReference>
<proteinExistence type="inferred from homology"/>
<name>A0A450XBE8_9GAMM</name>
<evidence type="ECO:0000256" key="5">
    <source>
        <dbReference type="ARBA" id="ARBA00022448"/>
    </source>
</evidence>
<evidence type="ECO:0000256" key="3">
    <source>
        <dbReference type="ARBA" id="ARBA00011245"/>
    </source>
</evidence>
<evidence type="ECO:0000256" key="1">
    <source>
        <dbReference type="ARBA" id="ARBA00004459"/>
    </source>
</evidence>
<evidence type="ECO:0000256" key="13">
    <source>
        <dbReference type="HAMAP-Rule" id="MF_00233"/>
    </source>
</evidence>
<accession>A0A450XBE8</accession>
<keyword evidence="7 13" id="KW-0653">Protein transport</keyword>
<dbReference type="NCBIfam" id="TIGR00548">
    <property type="entry name" value="lolB"/>
    <property type="match status" value="1"/>
</dbReference>
<comment type="similarity">
    <text evidence="2 13">Belongs to the LolB family.</text>
</comment>
<dbReference type="Gene3D" id="2.50.20.10">
    <property type="entry name" value="Lipoprotein localisation LolA/LolB/LppX"/>
    <property type="match status" value="1"/>
</dbReference>
<dbReference type="EMBL" id="CAADFM010000035">
    <property type="protein sequence ID" value="VFK10283.1"/>
    <property type="molecule type" value="Genomic_DNA"/>
</dbReference>
<comment type="subunit">
    <text evidence="3 13">Monomer.</text>
</comment>
<evidence type="ECO:0000313" key="16">
    <source>
        <dbReference type="EMBL" id="VFK26597.1"/>
    </source>
</evidence>